<dbReference type="EMBL" id="MF101445">
    <property type="protein sequence ID" value="ARW66957.1"/>
    <property type="molecule type" value="Genomic_DNA"/>
</dbReference>
<keyword evidence="3 7" id="KW-0699">rRNA-binding</keyword>
<dbReference type="NCBIfam" id="TIGR00061">
    <property type="entry name" value="L21"/>
    <property type="match status" value="1"/>
</dbReference>
<evidence type="ECO:0000256" key="8">
    <source>
        <dbReference type="RuleBase" id="RU000563"/>
    </source>
</evidence>
<evidence type="ECO:0000256" key="7">
    <source>
        <dbReference type="HAMAP-Rule" id="MF_01363"/>
    </source>
</evidence>
<dbReference type="RefSeq" id="YP_009397771.1">
    <property type="nucleotide sequence ID" value="NC_035289.1"/>
</dbReference>
<keyword evidence="5 7" id="KW-0689">Ribosomal protein</keyword>
<organism evidence="9">
    <name type="scientific">Sonderella linearis</name>
    <dbReference type="NCBI Taxonomy" id="110477"/>
    <lineage>
        <taxon>Eukaryota</taxon>
        <taxon>Rhodophyta</taxon>
        <taxon>Florideophyceae</taxon>
        <taxon>Rhodymeniophycidae</taxon>
        <taxon>Ceramiales</taxon>
        <taxon>Rhodomelaceae</taxon>
        <taxon>Sonderella</taxon>
    </lineage>
</organism>
<accession>A0A1Z1MLI6</accession>
<gene>
    <name evidence="7 9" type="primary">rpl21</name>
</gene>
<reference evidence="9" key="1">
    <citation type="journal article" date="2017" name="J. Phycol.">
        <title>Analysis of chloroplast genomes and a supermatrix inform reclassification of the Rhodomelaceae (Rhodophyta).</title>
        <authorList>
            <person name="Diaz-Tapia P."/>
            <person name="Maggs C.A."/>
            <person name="West J.A."/>
            <person name="Verbruggen H."/>
        </authorList>
    </citation>
    <scope>NUCLEOTIDE SEQUENCE</scope>
    <source>
        <strain evidence="9">PD1151</strain>
    </source>
</reference>
<dbReference type="Pfam" id="PF00829">
    <property type="entry name" value="Ribosomal_L21p"/>
    <property type="match status" value="1"/>
</dbReference>
<keyword evidence="4 7" id="KW-0694">RNA-binding</keyword>
<dbReference type="SUPFAM" id="SSF141091">
    <property type="entry name" value="L21p-like"/>
    <property type="match status" value="1"/>
</dbReference>
<protein>
    <recommendedName>
        <fullName evidence="7">Large ribosomal subunit protein bL21c</fullName>
    </recommendedName>
</protein>
<dbReference type="InterPro" id="IPR001787">
    <property type="entry name" value="Ribosomal_bL21"/>
</dbReference>
<evidence type="ECO:0000313" key="9">
    <source>
        <dbReference type="EMBL" id="ARW66957.1"/>
    </source>
</evidence>
<evidence type="ECO:0000256" key="5">
    <source>
        <dbReference type="ARBA" id="ARBA00022980"/>
    </source>
</evidence>
<dbReference type="GO" id="GO:0019843">
    <property type="term" value="F:rRNA binding"/>
    <property type="evidence" value="ECO:0007669"/>
    <property type="project" value="UniProtKB-UniRule"/>
</dbReference>
<dbReference type="GO" id="GO:0005762">
    <property type="term" value="C:mitochondrial large ribosomal subunit"/>
    <property type="evidence" value="ECO:0007669"/>
    <property type="project" value="TreeGrafter"/>
</dbReference>
<keyword evidence="6 7" id="KW-0687">Ribonucleoprotein</keyword>
<evidence type="ECO:0000256" key="4">
    <source>
        <dbReference type="ARBA" id="ARBA00022884"/>
    </source>
</evidence>
<dbReference type="GeneID" id="33360189"/>
<dbReference type="InterPro" id="IPR036164">
    <property type="entry name" value="bL21-like_sf"/>
</dbReference>
<dbReference type="HAMAP" id="MF_01363">
    <property type="entry name" value="Ribosomal_bL21"/>
    <property type="match status" value="1"/>
</dbReference>
<dbReference type="GO" id="GO:0006412">
    <property type="term" value="P:translation"/>
    <property type="evidence" value="ECO:0007669"/>
    <property type="project" value="UniProtKB-UniRule"/>
</dbReference>
<evidence type="ECO:0000256" key="3">
    <source>
        <dbReference type="ARBA" id="ARBA00022730"/>
    </source>
</evidence>
<name>A0A1Z1MLI6_9FLOR</name>
<dbReference type="AlphaFoldDB" id="A0A1Z1MLI6"/>
<comment type="function">
    <text evidence="7 8">This protein binds to 23S rRNA.</text>
</comment>
<dbReference type="GO" id="GO:0003735">
    <property type="term" value="F:structural constituent of ribosome"/>
    <property type="evidence" value="ECO:0007669"/>
    <property type="project" value="InterPro"/>
</dbReference>
<keyword evidence="9" id="KW-0150">Chloroplast</keyword>
<dbReference type="PANTHER" id="PTHR21349">
    <property type="entry name" value="50S RIBOSOMAL PROTEIN L21"/>
    <property type="match status" value="1"/>
</dbReference>
<dbReference type="PROSITE" id="PS01169">
    <property type="entry name" value="RIBOSOMAL_L21"/>
    <property type="match status" value="1"/>
</dbReference>
<sequence>MSYAIVDVGGHQIWVEPGKFYDINHINANPGDTVSLNRVLFFSKSNSYFIGSPCLKDVMIKAIVLKHMRGRKLTIFKMKPKKNMRVKKGHRQKITRLLVKEIIN</sequence>
<keyword evidence="2 9" id="KW-0934">Plastid</keyword>
<evidence type="ECO:0000256" key="6">
    <source>
        <dbReference type="ARBA" id="ARBA00023274"/>
    </source>
</evidence>
<dbReference type="InterPro" id="IPR018258">
    <property type="entry name" value="Ribosomal_bL21_CS"/>
</dbReference>
<comment type="similarity">
    <text evidence="1 7 8">Belongs to the bacterial ribosomal protein bL21 family.</text>
</comment>
<evidence type="ECO:0000256" key="2">
    <source>
        <dbReference type="ARBA" id="ARBA00022640"/>
    </source>
</evidence>
<dbReference type="PANTHER" id="PTHR21349:SF7">
    <property type="entry name" value="LARGE RIBOSOMAL SUBUNIT PROTEIN BL21C"/>
    <property type="match status" value="1"/>
</dbReference>
<comment type="subcellular location">
    <subcellularLocation>
        <location evidence="7">Plastid</location>
        <location evidence="7">Chloroplast</location>
    </subcellularLocation>
</comment>
<dbReference type="GO" id="GO:0009507">
    <property type="term" value="C:chloroplast"/>
    <property type="evidence" value="ECO:0007669"/>
    <property type="project" value="UniProtKB-SubCell"/>
</dbReference>
<dbReference type="InterPro" id="IPR028909">
    <property type="entry name" value="bL21-like"/>
</dbReference>
<proteinExistence type="inferred from homology"/>
<evidence type="ECO:0000256" key="1">
    <source>
        <dbReference type="ARBA" id="ARBA00008563"/>
    </source>
</evidence>
<comment type="subunit">
    <text evidence="7 8">Part of the 50S ribosomal subunit.</text>
</comment>
<geneLocation type="chloroplast" evidence="9"/>